<evidence type="ECO:0000256" key="1">
    <source>
        <dbReference type="ARBA" id="ARBA00022989"/>
    </source>
</evidence>
<feature type="domain" description="Chitin synthase N-terminal" evidence="2">
    <location>
        <begin position="77"/>
        <end position="125"/>
    </location>
</feature>
<keyword evidence="1" id="KW-1133">Transmembrane helix</keyword>
<reference evidence="4" key="2">
    <citation type="submission" date="2009-11" db="EMBL/GenBank/DDBJ databases">
        <title>The Genome Sequence of Allomyces macrogynus strain ATCC 38327.</title>
        <authorList>
            <consortium name="The Broad Institute Genome Sequencing Platform"/>
            <person name="Russ C."/>
            <person name="Cuomo C."/>
            <person name="Shea T."/>
            <person name="Young S.K."/>
            <person name="Zeng Q."/>
            <person name="Koehrsen M."/>
            <person name="Haas B."/>
            <person name="Borodovsky M."/>
            <person name="Guigo R."/>
            <person name="Alvarado L."/>
            <person name="Berlin A."/>
            <person name="Borenstein D."/>
            <person name="Chen Z."/>
            <person name="Engels R."/>
            <person name="Freedman E."/>
            <person name="Gellesch M."/>
            <person name="Goldberg J."/>
            <person name="Griggs A."/>
            <person name="Gujja S."/>
            <person name="Heiman D."/>
            <person name="Hepburn T."/>
            <person name="Howarth C."/>
            <person name="Jen D."/>
            <person name="Larson L."/>
            <person name="Lewis B."/>
            <person name="Mehta T."/>
            <person name="Park D."/>
            <person name="Pearson M."/>
            <person name="Roberts A."/>
            <person name="Saif S."/>
            <person name="Shenoy N."/>
            <person name="Sisk P."/>
            <person name="Stolte C."/>
            <person name="Sykes S."/>
            <person name="Walk T."/>
            <person name="White J."/>
            <person name="Yandava C."/>
            <person name="Burger G."/>
            <person name="Gray M.W."/>
            <person name="Holland P.W.H."/>
            <person name="King N."/>
            <person name="Lang F.B.F."/>
            <person name="Roger A.J."/>
            <person name="Ruiz-Trillo I."/>
            <person name="Lander E."/>
            <person name="Nusbaum C."/>
        </authorList>
    </citation>
    <scope>NUCLEOTIDE SEQUENCE [LARGE SCALE GENOMIC DNA]</scope>
    <source>
        <strain evidence="4">ATCC 38327</strain>
    </source>
</reference>
<evidence type="ECO:0000313" key="3">
    <source>
        <dbReference type="EMBL" id="KNE67278.1"/>
    </source>
</evidence>
<evidence type="ECO:0000313" key="4">
    <source>
        <dbReference type="Proteomes" id="UP000054350"/>
    </source>
</evidence>
<keyword evidence="1" id="KW-0812">Transmembrane</keyword>
<gene>
    <name evidence="3" type="ORF">AMAG_19676</name>
</gene>
<protein>
    <recommendedName>
        <fullName evidence="2">Chitin synthase N-terminal domain-containing protein</fullName>
    </recommendedName>
</protein>
<dbReference type="AlphaFoldDB" id="A0A0L0SXI7"/>
<sequence length="158" mass="17171">MMQQQGYAPVPVQMPAAQQPGYPPQQQQYAAQVDMQAAGGNTHYMAGGQYVQAPYAPAAPAMGRVDSGAAMAATPGGKLIVDVPVPAQLADQFSRNDPEFRTLRYTACTSDPNNFVKEGFSIRQTGKETELFIVVTMYNEGPKLFIKTMQARPDRLGR</sequence>
<dbReference type="InterPro" id="IPR013616">
    <property type="entry name" value="Chitin_synth_N"/>
</dbReference>
<dbReference type="EMBL" id="GG745352">
    <property type="protein sequence ID" value="KNE67278.1"/>
    <property type="molecule type" value="Genomic_DNA"/>
</dbReference>
<dbReference type="Pfam" id="PF08407">
    <property type="entry name" value="Chitin_synth_1N"/>
    <property type="match status" value="1"/>
</dbReference>
<keyword evidence="1" id="KW-0472">Membrane</keyword>
<reference evidence="3 4" key="1">
    <citation type="submission" date="2009-11" db="EMBL/GenBank/DDBJ databases">
        <title>Annotation of Allomyces macrogynus ATCC 38327.</title>
        <authorList>
            <consortium name="The Broad Institute Genome Sequencing Platform"/>
            <person name="Russ C."/>
            <person name="Cuomo C."/>
            <person name="Burger G."/>
            <person name="Gray M.W."/>
            <person name="Holland P.W.H."/>
            <person name="King N."/>
            <person name="Lang F.B.F."/>
            <person name="Roger A.J."/>
            <person name="Ruiz-Trillo I."/>
            <person name="Young S.K."/>
            <person name="Zeng Q."/>
            <person name="Gargeya S."/>
            <person name="Fitzgerald M."/>
            <person name="Haas B."/>
            <person name="Abouelleil A."/>
            <person name="Alvarado L."/>
            <person name="Arachchi H.M."/>
            <person name="Berlin A."/>
            <person name="Chapman S.B."/>
            <person name="Gearin G."/>
            <person name="Goldberg J."/>
            <person name="Griggs A."/>
            <person name="Gujja S."/>
            <person name="Hansen M."/>
            <person name="Heiman D."/>
            <person name="Howarth C."/>
            <person name="Larimer J."/>
            <person name="Lui A."/>
            <person name="MacDonald P.J.P."/>
            <person name="McCowen C."/>
            <person name="Montmayeur A."/>
            <person name="Murphy C."/>
            <person name="Neiman D."/>
            <person name="Pearson M."/>
            <person name="Priest M."/>
            <person name="Roberts A."/>
            <person name="Saif S."/>
            <person name="Shea T."/>
            <person name="Sisk P."/>
            <person name="Stolte C."/>
            <person name="Sykes S."/>
            <person name="Wortman J."/>
            <person name="Nusbaum C."/>
            <person name="Birren B."/>
        </authorList>
    </citation>
    <scope>NUCLEOTIDE SEQUENCE [LARGE SCALE GENOMIC DNA]</scope>
    <source>
        <strain evidence="3 4">ATCC 38327</strain>
    </source>
</reference>
<organism evidence="3 4">
    <name type="scientific">Allomyces macrogynus (strain ATCC 38327)</name>
    <name type="common">Allomyces javanicus var. macrogynus</name>
    <dbReference type="NCBI Taxonomy" id="578462"/>
    <lineage>
        <taxon>Eukaryota</taxon>
        <taxon>Fungi</taxon>
        <taxon>Fungi incertae sedis</taxon>
        <taxon>Blastocladiomycota</taxon>
        <taxon>Blastocladiomycetes</taxon>
        <taxon>Blastocladiales</taxon>
        <taxon>Blastocladiaceae</taxon>
        <taxon>Allomyces</taxon>
    </lineage>
</organism>
<dbReference type="OrthoDB" id="26569at2759"/>
<name>A0A0L0SXI7_ALLM3</name>
<dbReference type="eggNOG" id="KOG2571">
    <property type="taxonomic scope" value="Eukaryota"/>
</dbReference>
<proteinExistence type="predicted"/>
<dbReference type="STRING" id="578462.A0A0L0SXI7"/>
<accession>A0A0L0SXI7</accession>
<evidence type="ECO:0000259" key="2">
    <source>
        <dbReference type="Pfam" id="PF08407"/>
    </source>
</evidence>
<dbReference type="GO" id="GO:0004100">
    <property type="term" value="F:chitin synthase activity"/>
    <property type="evidence" value="ECO:0007669"/>
    <property type="project" value="InterPro"/>
</dbReference>
<dbReference type="VEuPathDB" id="FungiDB:AMAG_19676"/>
<dbReference type="Proteomes" id="UP000054350">
    <property type="component" value="Unassembled WGS sequence"/>
</dbReference>
<keyword evidence="4" id="KW-1185">Reference proteome</keyword>